<evidence type="ECO:0000313" key="2">
    <source>
        <dbReference type="Proteomes" id="UP000058446"/>
    </source>
</evidence>
<dbReference type="EMBL" id="CP006841">
    <property type="protein sequence ID" value="ALA68534.1"/>
    <property type="molecule type" value="Genomic_DNA"/>
</dbReference>
<dbReference type="AlphaFoldDB" id="A0A0K2H3B9"/>
<protein>
    <submittedName>
        <fullName evidence="1">Uncharacterized protein</fullName>
    </submittedName>
</protein>
<organism evidence="1 2">
    <name type="scientific">Corynebacterium lactis RW2-5</name>
    <dbReference type="NCBI Taxonomy" id="1408189"/>
    <lineage>
        <taxon>Bacteria</taxon>
        <taxon>Bacillati</taxon>
        <taxon>Actinomycetota</taxon>
        <taxon>Actinomycetes</taxon>
        <taxon>Mycobacteriales</taxon>
        <taxon>Corynebacteriaceae</taxon>
        <taxon>Corynebacterium</taxon>
    </lineage>
</organism>
<proteinExistence type="predicted"/>
<name>A0A0K2H3B9_9CORY</name>
<keyword evidence="2" id="KW-1185">Reference proteome</keyword>
<gene>
    <name evidence="1" type="ORF">CLAC_06995</name>
</gene>
<sequence>MLQLAPEGKFSGELTWMSSMKLRTEKRQRLPEYTERWQQ</sequence>
<reference evidence="1 2" key="1">
    <citation type="submission" date="2013-10" db="EMBL/GenBank/DDBJ databases">
        <title>Complete genome sequence of Corynebacterium lactis DSM 45799(T), isolated from raw cow milk.</title>
        <authorList>
            <person name="Ruckert C."/>
            <person name="Albersmeier A."/>
            <person name="Lipski A."/>
            <person name="Kalinowski J."/>
        </authorList>
    </citation>
    <scope>NUCLEOTIDE SEQUENCE [LARGE SCALE GENOMIC DNA]</scope>
    <source>
        <strain evidence="1 2">RW2-5</strain>
    </source>
</reference>
<dbReference type="KEGG" id="clw:CLAC_06995"/>
<dbReference type="Proteomes" id="UP000058446">
    <property type="component" value="Chromosome"/>
</dbReference>
<accession>A0A0K2H3B9</accession>
<evidence type="ECO:0000313" key="1">
    <source>
        <dbReference type="EMBL" id="ALA68534.1"/>
    </source>
</evidence>